<sequence>MQRRLRCLETLERTRRALDEAEARLQQLQEERARCEWEARSGSEVLLGAKVALAERTSQTLQLIRSMSPREFERLDSKRRELEKQEAHARRMLEQEKTARLAELAQRVEAVSSPEKAKEEALRRIHEKYVREALEESIIDKSNIPGLDMSPKTRDLLAKAGLRTAADISRERLRAARKLSAAQVNILLEWRAQLAAKARWRIPADAGRFAGADWRTRLKEREAELTQEREAFEARLVALTSGFAQLREALRAEEDALTHKLWSESPELSGMVGRESMRLELELKLRNRRLDAVDAKLAEARRACASLRWSQEETVNELASLESLQFNRYLKRLFPDSQ</sequence>
<keyword evidence="3" id="KW-1185">Reference proteome</keyword>
<feature type="coiled-coil region" evidence="1">
    <location>
        <begin position="72"/>
        <end position="99"/>
    </location>
</feature>
<accession>A0A848LM65</accession>
<dbReference type="AlphaFoldDB" id="A0A848LM65"/>
<dbReference type="Proteomes" id="UP000518300">
    <property type="component" value="Unassembled WGS sequence"/>
</dbReference>
<proteinExistence type="predicted"/>
<feature type="coiled-coil region" evidence="1">
    <location>
        <begin position="4"/>
        <end position="38"/>
    </location>
</feature>
<protein>
    <submittedName>
        <fullName evidence="2">Uncharacterized protein</fullName>
    </submittedName>
</protein>
<comment type="caution">
    <text evidence="2">The sequence shown here is derived from an EMBL/GenBank/DDBJ whole genome shotgun (WGS) entry which is preliminary data.</text>
</comment>
<keyword evidence="1" id="KW-0175">Coiled coil</keyword>
<gene>
    <name evidence="2" type="ORF">HG543_28285</name>
</gene>
<evidence type="ECO:0000256" key="1">
    <source>
        <dbReference type="SAM" id="Coils"/>
    </source>
</evidence>
<evidence type="ECO:0000313" key="3">
    <source>
        <dbReference type="Proteomes" id="UP000518300"/>
    </source>
</evidence>
<evidence type="ECO:0000313" key="2">
    <source>
        <dbReference type="EMBL" id="NMO18733.1"/>
    </source>
</evidence>
<name>A0A848LM65_9BACT</name>
<reference evidence="2 3" key="1">
    <citation type="submission" date="2020-04" db="EMBL/GenBank/DDBJ databases">
        <title>Draft genome of Pyxidicoccus fallax type strain.</title>
        <authorList>
            <person name="Whitworth D.E."/>
        </authorList>
    </citation>
    <scope>NUCLEOTIDE SEQUENCE [LARGE SCALE GENOMIC DNA]</scope>
    <source>
        <strain evidence="2 3">DSM 14698</strain>
    </source>
</reference>
<dbReference type="EMBL" id="JABBJJ010000152">
    <property type="protein sequence ID" value="NMO18733.1"/>
    <property type="molecule type" value="Genomic_DNA"/>
</dbReference>
<organism evidence="2 3">
    <name type="scientific">Pyxidicoccus fallax</name>
    <dbReference type="NCBI Taxonomy" id="394095"/>
    <lineage>
        <taxon>Bacteria</taxon>
        <taxon>Pseudomonadati</taxon>
        <taxon>Myxococcota</taxon>
        <taxon>Myxococcia</taxon>
        <taxon>Myxococcales</taxon>
        <taxon>Cystobacterineae</taxon>
        <taxon>Myxococcaceae</taxon>
        <taxon>Pyxidicoccus</taxon>
    </lineage>
</organism>